<dbReference type="PANTHER" id="PTHR43140:SF1">
    <property type="entry name" value="TYPE I RESTRICTION ENZYME ECOKI SPECIFICITY SUBUNIT"/>
    <property type="match status" value="1"/>
</dbReference>
<organism evidence="6 7">
    <name type="scientific">Candidatus Accumulibacter appositus</name>
    <dbReference type="NCBI Taxonomy" id="1454003"/>
    <lineage>
        <taxon>Bacteria</taxon>
        <taxon>Pseudomonadati</taxon>
        <taxon>Pseudomonadota</taxon>
        <taxon>Betaproteobacteria</taxon>
        <taxon>Candidatus Accumulibacter</taxon>
    </lineage>
</organism>
<evidence type="ECO:0000256" key="2">
    <source>
        <dbReference type="ARBA" id="ARBA00022747"/>
    </source>
</evidence>
<comment type="caution">
    <text evidence="6">The sequence shown here is derived from an EMBL/GenBank/DDBJ whole genome shotgun (WGS) entry which is preliminary data.</text>
</comment>
<dbReference type="InterPro" id="IPR051212">
    <property type="entry name" value="Type-I_RE_S_subunit"/>
</dbReference>
<dbReference type="GO" id="GO:0003677">
    <property type="term" value="F:DNA binding"/>
    <property type="evidence" value="ECO:0007669"/>
    <property type="project" value="UniProtKB-KW"/>
</dbReference>
<dbReference type="SUPFAM" id="SSF116734">
    <property type="entry name" value="DNA methylase specificity domain"/>
    <property type="match status" value="2"/>
</dbReference>
<comment type="similarity">
    <text evidence="1">Belongs to the type-I restriction system S methylase family.</text>
</comment>
<dbReference type="AlphaFoldDB" id="A0A011PTJ9"/>
<dbReference type="InterPro" id="IPR044946">
    <property type="entry name" value="Restrct_endonuc_typeI_TRD_sf"/>
</dbReference>
<name>A0A011PTJ9_9PROT</name>
<keyword evidence="3" id="KW-0238">DNA-binding</keyword>
<evidence type="ECO:0000256" key="4">
    <source>
        <dbReference type="SAM" id="MobiDB-lite"/>
    </source>
</evidence>
<dbReference type="EMBL" id="JEMX01000036">
    <property type="protein sequence ID" value="EXI80342.1"/>
    <property type="molecule type" value="Genomic_DNA"/>
</dbReference>
<dbReference type="GO" id="GO:0009307">
    <property type="term" value="P:DNA restriction-modification system"/>
    <property type="evidence" value="ECO:0007669"/>
    <property type="project" value="UniProtKB-KW"/>
</dbReference>
<dbReference type="Pfam" id="PF01420">
    <property type="entry name" value="Methylase_S"/>
    <property type="match status" value="1"/>
</dbReference>
<evidence type="ECO:0000256" key="1">
    <source>
        <dbReference type="ARBA" id="ARBA00010923"/>
    </source>
</evidence>
<dbReference type="Gene3D" id="3.90.220.20">
    <property type="entry name" value="DNA methylase specificity domains"/>
    <property type="match status" value="2"/>
</dbReference>
<dbReference type="InterPro" id="IPR000055">
    <property type="entry name" value="Restrct_endonuc_typeI_TRD"/>
</dbReference>
<sequence>MVVVMSERPVTADELPITWALTTLGTVVDYGRTEKAEPEEFDDDDWILELEDIEKSTSRLLARLTCAQRLSKSTKNRFATGDVLYGKLRPYLNKVLIADRPGYCTTEIIPLKPGGHLDGRYLFYWLKHPAFLAYVAAKSHGMNMPRLGTAAGKAAPFVLAPPAEQKRIADQLDSVLARISSCNDRLDAVSALLQRFRAAVLSAAVSGKLTAEWRSERDSEPWHTCSLGEVTASSFYGPRFGKSEYTSDPLGIPTIRTTDMDRYGRIRITSDTPRVSVSPEKLEQYRVLAGDLLITRTGSIGVMAVFEGNQLAIPSAYLIRFRFRSRLRPTFAYYRLAAPEGKRDLGLSTTAVAQPNINAEAIKRLTIALPSLAEQVEIETRVQGLFAVADRIEARLAVASTCAQELPRSLLGKAFRGELLPQDPNDEPASELLARIATERASAIASPRARRPVQRKPTRAPKESAAMTKSRQDDDVKSHPYLARHLRRLGGSASAEALFGESELPVSDFYKQLAWEIEQGLIRDGKTVLEATDAT</sequence>
<feature type="domain" description="Type I restriction modification DNA specificity" evidence="5">
    <location>
        <begin position="220"/>
        <end position="392"/>
    </location>
</feature>
<dbReference type="STRING" id="1454003.AW10_01848"/>
<keyword evidence="2" id="KW-0680">Restriction system</keyword>
<gene>
    <name evidence="6" type="primary">hsdS_1</name>
    <name evidence="6" type="ORF">AW10_01848</name>
</gene>
<dbReference type="CDD" id="cd17517">
    <property type="entry name" value="RMtype1_S_EcoKI_StySPI-TRD2-CR2_like"/>
    <property type="match status" value="1"/>
</dbReference>
<evidence type="ECO:0000256" key="3">
    <source>
        <dbReference type="ARBA" id="ARBA00023125"/>
    </source>
</evidence>
<feature type="region of interest" description="Disordered" evidence="4">
    <location>
        <begin position="443"/>
        <end position="476"/>
    </location>
</feature>
<evidence type="ECO:0000259" key="5">
    <source>
        <dbReference type="Pfam" id="PF01420"/>
    </source>
</evidence>
<reference evidence="6 7" key="1">
    <citation type="submission" date="2014-02" db="EMBL/GenBank/DDBJ databases">
        <title>Expanding our view of genomic diversity in Candidatus Accumulibacter clades.</title>
        <authorList>
            <person name="Skennerton C.T."/>
            <person name="Barr J.J."/>
            <person name="Slater F.R."/>
            <person name="Bond P.L."/>
            <person name="Tyson G.W."/>
        </authorList>
    </citation>
    <scope>NUCLEOTIDE SEQUENCE [LARGE SCALE GENOMIC DNA]</scope>
    <source>
        <strain evidence="7">BA-92</strain>
    </source>
</reference>
<dbReference type="Proteomes" id="UP000021816">
    <property type="component" value="Unassembled WGS sequence"/>
</dbReference>
<accession>A0A011PTJ9</accession>
<feature type="compositionally biased region" description="Basic residues" evidence="4">
    <location>
        <begin position="448"/>
        <end position="459"/>
    </location>
</feature>
<protein>
    <submittedName>
        <fullName evidence="6">Type I restriction enzyme EcoKI specificity protein</fullName>
    </submittedName>
</protein>
<evidence type="ECO:0000313" key="7">
    <source>
        <dbReference type="Proteomes" id="UP000021816"/>
    </source>
</evidence>
<evidence type="ECO:0000313" key="6">
    <source>
        <dbReference type="EMBL" id="EXI80342.1"/>
    </source>
</evidence>
<dbReference type="PATRIC" id="fig|1454003.3.peg.1897"/>
<proteinExistence type="inferred from homology"/>
<dbReference type="PANTHER" id="PTHR43140">
    <property type="entry name" value="TYPE-1 RESTRICTION ENZYME ECOKI SPECIFICITY PROTEIN"/>
    <property type="match status" value="1"/>
</dbReference>